<sequence>MAAPGPPRLLERSRVPPHLQFNPFVLGGYRPASSGFGCLRSLFYLHNELGNIYTHGVPLVGFLLLVPGALPRAPPAAVAWLGLGHYVACVAPPLASVVYHVFMSHRAGAGLYRRLLALDLCGVALVNTLGAVPIIYCALPCRPGPCGAALAAYGALCGAALWGAVGAAGRGRRLAAFAGPALFRLAVVGLRGAVGLGARRALAPYARMEALALLGGLVNVARVPERWRPGAFDYWANSHQLMHLLVALGILHLHWGVAADLHWAARHPCPTA</sequence>
<evidence type="ECO:0000256" key="1">
    <source>
        <dbReference type="ARBA" id="ARBA00004141"/>
    </source>
</evidence>
<evidence type="ECO:0000256" key="4">
    <source>
        <dbReference type="ARBA" id="ARBA00022989"/>
    </source>
</evidence>
<gene>
    <name evidence="8" type="primary">PAQR4</name>
</gene>
<feature type="transmembrane region" description="Helical" evidence="6">
    <location>
        <begin position="52"/>
        <end position="70"/>
    </location>
</feature>
<keyword evidence="8" id="KW-0675">Receptor</keyword>
<dbReference type="InterPro" id="IPR004254">
    <property type="entry name" value="AdipoR/HlyIII-related"/>
</dbReference>
<evidence type="ECO:0000313" key="7">
    <source>
        <dbReference type="Proteomes" id="UP001652627"/>
    </source>
</evidence>
<feature type="transmembrane region" description="Helical" evidence="6">
    <location>
        <begin position="148"/>
        <end position="169"/>
    </location>
</feature>
<dbReference type="PANTHER" id="PTHR20855">
    <property type="entry name" value="ADIPOR/PROGESTIN RECEPTOR-RELATED"/>
    <property type="match status" value="1"/>
</dbReference>
<keyword evidence="4 6" id="KW-1133">Transmembrane helix</keyword>
<keyword evidence="5 6" id="KW-0472">Membrane</keyword>
<reference evidence="8" key="1">
    <citation type="submission" date="2025-08" db="UniProtKB">
        <authorList>
            <consortium name="RefSeq"/>
        </authorList>
    </citation>
    <scope>IDENTIFICATION</scope>
    <source>
        <tissue evidence="8">Blood</tissue>
    </source>
</reference>
<name>A0ABM4G1G0_9AVES</name>
<evidence type="ECO:0000256" key="3">
    <source>
        <dbReference type="ARBA" id="ARBA00022692"/>
    </source>
</evidence>
<evidence type="ECO:0000256" key="6">
    <source>
        <dbReference type="SAM" id="Phobius"/>
    </source>
</evidence>
<evidence type="ECO:0000256" key="2">
    <source>
        <dbReference type="ARBA" id="ARBA00007018"/>
    </source>
</evidence>
<comment type="subcellular location">
    <subcellularLocation>
        <location evidence="1">Membrane</location>
        <topology evidence="1">Multi-pass membrane protein</topology>
    </subcellularLocation>
</comment>
<protein>
    <submittedName>
        <fullName evidence="8">Progestin and adipoQ receptor family member 4</fullName>
    </submittedName>
</protein>
<dbReference type="PANTHER" id="PTHR20855:SF138">
    <property type="entry name" value="PROGESTIN AND ADIPOQ RECEPTOR FAMILY MEMBER 4"/>
    <property type="match status" value="1"/>
</dbReference>
<proteinExistence type="inferred from homology"/>
<keyword evidence="3 6" id="KW-0812">Transmembrane</keyword>
<dbReference type="GeneID" id="136995130"/>
<evidence type="ECO:0000313" key="8">
    <source>
        <dbReference type="RefSeq" id="XP_067170991.1"/>
    </source>
</evidence>
<evidence type="ECO:0000256" key="5">
    <source>
        <dbReference type="ARBA" id="ARBA00023136"/>
    </source>
</evidence>
<comment type="similarity">
    <text evidence="2">Belongs to the ADIPOR family.</text>
</comment>
<dbReference type="RefSeq" id="XP_067170991.1">
    <property type="nucleotide sequence ID" value="XM_067314890.1"/>
</dbReference>
<feature type="transmembrane region" description="Helical" evidence="6">
    <location>
        <begin position="115"/>
        <end position="136"/>
    </location>
</feature>
<keyword evidence="7" id="KW-1185">Reference proteome</keyword>
<dbReference type="Proteomes" id="UP001652627">
    <property type="component" value="Chromosome 38"/>
</dbReference>
<dbReference type="Pfam" id="PF03006">
    <property type="entry name" value="HlyIII"/>
    <property type="match status" value="1"/>
</dbReference>
<organism evidence="7 8">
    <name type="scientific">Apteryx mantelli</name>
    <name type="common">North Island brown kiwi</name>
    <dbReference type="NCBI Taxonomy" id="2696672"/>
    <lineage>
        <taxon>Eukaryota</taxon>
        <taxon>Metazoa</taxon>
        <taxon>Chordata</taxon>
        <taxon>Craniata</taxon>
        <taxon>Vertebrata</taxon>
        <taxon>Euteleostomi</taxon>
        <taxon>Archelosauria</taxon>
        <taxon>Archosauria</taxon>
        <taxon>Dinosauria</taxon>
        <taxon>Saurischia</taxon>
        <taxon>Theropoda</taxon>
        <taxon>Coelurosauria</taxon>
        <taxon>Aves</taxon>
        <taxon>Palaeognathae</taxon>
        <taxon>Apterygiformes</taxon>
        <taxon>Apterygidae</taxon>
        <taxon>Apteryx</taxon>
    </lineage>
</organism>
<feature type="transmembrane region" description="Helical" evidence="6">
    <location>
        <begin position="76"/>
        <end position="103"/>
    </location>
</feature>
<accession>A0ABM4G1G0</accession>